<name>W4LDG9_ENTF1</name>
<evidence type="ECO:0000313" key="2">
    <source>
        <dbReference type="Proteomes" id="UP000019141"/>
    </source>
</evidence>
<accession>W4LDG9</accession>
<comment type="caution">
    <text evidence="1">The sequence shown here is derived from an EMBL/GenBank/DDBJ whole genome shotgun (WGS) entry which is preliminary data.</text>
</comment>
<reference evidence="1 2" key="1">
    <citation type="journal article" date="2014" name="Nature">
        <title>An environmental bacterial taxon with a large and distinct metabolic repertoire.</title>
        <authorList>
            <person name="Wilson M.C."/>
            <person name="Mori T."/>
            <person name="Ruckert C."/>
            <person name="Uria A.R."/>
            <person name="Helf M.J."/>
            <person name="Takada K."/>
            <person name="Gernert C."/>
            <person name="Steffens U.A."/>
            <person name="Heycke N."/>
            <person name="Schmitt S."/>
            <person name="Rinke C."/>
            <person name="Helfrich E.J."/>
            <person name="Brachmann A.O."/>
            <person name="Gurgui C."/>
            <person name="Wakimoto T."/>
            <person name="Kracht M."/>
            <person name="Crusemann M."/>
            <person name="Hentschel U."/>
            <person name="Abe I."/>
            <person name="Matsunaga S."/>
            <person name="Kalinowski J."/>
            <person name="Takeyama H."/>
            <person name="Piel J."/>
        </authorList>
    </citation>
    <scope>NUCLEOTIDE SEQUENCE [LARGE SCALE GENOMIC DNA]</scope>
    <source>
        <strain evidence="2">TSY1</strain>
    </source>
</reference>
<organism evidence="1 2">
    <name type="scientific">Entotheonella factor</name>
    <dbReference type="NCBI Taxonomy" id="1429438"/>
    <lineage>
        <taxon>Bacteria</taxon>
        <taxon>Pseudomonadati</taxon>
        <taxon>Nitrospinota/Tectimicrobiota group</taxon>
        <taxon>Candidatus Tectimicrobiota</taxon>
        <taxon>Candidatus Entotheonellia</taxon>
        <taxon>Candidatus Entotheonellales</taxon>
        <taxon>Candidatus Entotheonellaceae</taxon>
        <taxon>Candidatus Entotheonella</taxon>
    </lineage>
</organism>
<dbReference type="Proteomes" id="UP000019141">
    <property type="component" value="Unassembled WGS sequence"/>
</dbReference>
<evidence type="ECO:0000313" key="1">
    <source>
        <dbReference type="EMBL" id="ETW95984.1"/>
    </source>
</evidence>
<dbReference type="AlphaFoldDB" id="W4LDG9"/>
<dbReference type="EMBL" id="AZHW01000849">
    <property type="protein sequence ID" value="ETW95984.1"/>
    <property type="molecule type" value="Genomic_DNA"/>
</dbReference>
<sequence>MAMIKTVGRSGQIALGKEYAGRHVLIDQPEPGVWIIKLGTFVPDNEQWLLEPNTQQELDEAITWAEQNPPQPSNLNDLAAQIEA</sequence>
<keyword evidence="2" id="KW-1185">Reference proteome</keyword>
<protein>
    <submittedName>
        <fullName evidence="1">Uncharacterized protein</fullName>
    </submittedName>
</protein>
<proteinExistence type="predicted"/>
<dbReference type="HOGENOM" id="CLU_182970_0_0_7"/>
<gene>
    <name evidence="1" type="ORF">ETSY1_28410</name>
</gene>